<feature type="compositionally biased region" description="Pro residues" evidence="1">
    <location>
        <begin position="25"/>
        <end position="34"/>
    </location>
</feature>
<feature type="region of interest" description="Disordered" evidence="1">
    <location>
        <begin position="1"/>
        <end position="65"/>
    </location>
</feature>
<feature type="transmembrane region" description="Helical" evidence="2">
    <location>
        <begin position="80"/>
        <end position="101"/>
    </location>
</feature>
<feature type="transmembrane region" description="Helical" evidence="2">
    <location>
        <begin position="297"/>
        <end position="314"/>
    </location>
</feature>
<keyword evidence="4" id="KW-0012">Acyltransferase</keyword>
<dbReference type="eggNOG" id="COG1835">
    <property type="taxonomic scope" value="Bacteria"/>
</dbReference>
<dbReference type="PANTHER" id="PTHR23028:SF53">
    <property type="entry name" value="ACYL_TRANSF_3 DOMAIN-CONTAINING PROTEIN"/>
    <property type="match status" value="1"/>
</dbReference>
<dbReference type="InterPro" id="IPR002656">
    <property type="entry name" value="Acyl_transf_3_dom"/>
</dbReference>
<dbReference type="EMBL" id="CP000750">
    <property type="protein sequence ID" value="ABS03489.1"/>
    <property type="molecule type" value="Genomic_DNA"/>
</dbReference>
<dbReference type="Pfam" id="PF01757">
    <property type="entry name" value="Acyl_transf_3"/>
    <property type="match status" value="1"/>
</dbReference>
<feature type="domain" description="Acyltransferase 3" evidence="3">
    <location>
        <begin position="76"/>
        <end position="388"/>
    </location>
</feature>
<feature type="compositionally biased region" description="Low complexity" evidence="1">
    <location>
        <begin position="35"/>
        <end position="62"/>
    </location>
</feature>
<dbReference type="InterPro" id="IPR050879">
    <property type="entry name" value="Acyltransferase_3"/>
</dbReference>
<name>A6W9K0_KINRD</name>
<accession>A6W9K0</accession>
<keyword evidence="2" id="KW-1133">Transmembrane helix</keyword>
<feature type="compositionally biased region" description="Pro residues" evidence="1">
    <location>
        <begin position="1"/>
        <end position="13"/>
    </location>
</feature>
<feature type="transmembrane region" description="Helical" evidence="2">
    <location>
        <begin position="350"/>
        <end position="368"/>
    </location>
</feature>
<dbReference type="PANTHER" id="PTHR23028">
    <property type="entry name" value="ACETYLTRANSFERASE"/>
    <property type="match status" value="1"/>
</dbReference>
<evidence type="ECO:0000313" key="4">
    <source>
        <dbReference type="EMBL" id="ABS03489.1"/>
    </source>
</evidence>
<dbReference type="GO" id="GO:0016747">
    <property type="term" value="F:acyltransferase activity, transferring groups other than amino-acyl groups"/>
    <property type="evidence" value="ECO:0007669"/>
    <property type="project" value="InterPro"/>
</dbReference>
<reference evidence="5" key="1">
    <citation type="journal article" date="2008" name="PLoS ONE">
        <title>Survival in nuclear waste, extreme resistance, and potential applications gleaned from the genome sequence of Kineococcus radiotolerans SRS30216.</title>
        <authorList>
            <person name="Bagwell C.E."/>
            <person name="Bhat S."/>
            <person name="Hawkins G.M."/>
            <person name="Smith B.W."/>
            <person name="Biswas T."/>
            <person name="Hoover T.R."/>
            <person name="Saunders E."/>
            <person name="Han C.S."/>
            <person name="Tsodikov O.V."/>
            <person name="Shimkets L.J."/>
        </authorList>
    </citation>
    <scope>NUCLEOTIDE SEQUENCE [LARGE SCALE GENOMIC DNA]</scope>
    <source>
        <strain evidence="5">ATCC BAA-149 / DSM 14245 / SRS30216</strain>
    </source>
</reference>
<feature type="transmembrane region" description="Helical" evidence="2">
    <location>
        <begin position="113"/>
        <end position="133"/>
    </location>
</feature>
<proteinExistence type="predicted"/>
<dbReference type="GO" id="GO:0016020">
    <property type="term" value="C:membrane"/>
    <property type="evidence" value="ECO:0007669"/>
    <property type="project" value="TreeGrafter"/>
</dbReference>
<feature type="transmembrane region" description="Helical" evidence="2">
    <location>
        <begin position="272"/>
        <end position="290"/>
    </location>
</feature>
<evidence type="ECO:0000256" key="2">
    <source>
        <dbReference type="SAM" id="Phobius"/>
    </source>
</evidence>
<organism evidence="4 5">
    <name type="scientific">Kineococcus radiotolerans (strain ATCC BAA-149 / DSM 14245 / SRS30216)</name>
    <dbReference type="NCBI Taxonomy" id="266940"/>
    <lineage>
        <taxon>Bacteria</taxon>
        <taxon>Bacillati</taxon>
        <taxon>Actinomycetota</taxon>
        <taxon>Actinomycetes</taxon>
        <taxon>Kineosporiales</taxon>
        <taxon>Kineosporiaceae</taxon>
        <taxon>Kineococcus</taxon>
    </lineage>
</organism>
<keyword evidence="2" id="KW-0812">Transmembrane</keyword>
<evidence type="ECO:0000259" key="3">
    <source>
        <dbReference type="Pfam" id="PF01757"/>
    </source>
</evidence>
<keyword evidence="2" id="KW-0472">Membrane</keyword>
<feature type="transmembrane region" description="Helical" evidence="2">
    <location>
        <begin position="247"/>
        <end position="266"/>
    </location>
</feature>
<dbReference type="AlphaFoldDB" id="A6W9K0"/>
<protein>
    <submittedName>
        <fullName evidence="4">Acyltransferase 3</fullName>
    </submittedName>
</protein>
<feature type="transmembrane region" description="Helical" evidence="2">
    <location>
        <begin position="145"/>
        <end position="169"/>
    </location>
</feature>
<dbReference type="GO" id="GO:0009103">
    <property type="term" value="P:lipopolysaccharide biosynthetic process"/>
    <property type="evidence" value="ECO:0007669"/>
    <property type="project" value="TreeGrafter"/>
</dbReference>
<keyword evidence="5" id="KW-1185">Reference proteome</keyword>
<evidence type="ECO:0000256" key="1">
    <source>
        <dbReference type="SAM" id="MobiDB-lite"/>
    </source>
</evidence>
<dbReference type="KEGG" id="kra:Krad_2004"/>
<dbReference type="HOGENOM" id="CLU_005679_0_1_11"/>
<dbReference type="Proteomes" id="UP000001116">
    <property type="component" value="Chromosome"/>
</dbReference>
<feature type="transmembrane region" description="Helical" evidence="2">
    <location>
        <begin position="320"/>
        <end position="338"/>
    </location>
</feature>
<keyword evidence="4" id="KW-0808">Transferase</keyword>
<sequence>MSPAPDRPTPPADPSRRVPPGASAPGPPPEPPPAAGTGDRSRPLFPRPRAAAPSSPPAAARRTGSTLATAFDPRSNSLDVLRLVLAATVAVVHTTLLGFGHQPRTGSTDLGSLAVDGFFVLSGFLVAASYLRLNSLRRYLWHRALRILPGFWLSLLLTAAVIAPLLAVLTGRSATSVFTGPDSALSYLSANAALLMRQFGIAGLPGLGGAPDVLNGALWTLFFEAACYGIVAVLGVLGVLRRRRWVVLALLGGLWVLTIAATAGFNPLGSELMLRFAFVFLLGAAAHLFADRVPVRGSLALVSVVLVVAGLYLLPDHRALAGPAFAYVVLYAVVRSPLRCNLRWDLSYGVYVWHWPIAQVLVAAGATAVTTVPFVLLSLAVTAVVAALSWNLVEHPVLGWKDAAWVTRASSPGERR</sequence>
<evidence type="ECO:0000313" key="5">
    <source>
        <dbReference type="Proteomes" id="UP000001116"/>
    </source>
</evidence>
<feature type="transmembrane region" description="Helical" evidence="2">
    <location>
        <begin position="374"/>
        <end position="393"/>
    </location>
</feature>
<feature type="transmembrane region" description="Helical" evidence="2">
    <location>
        <begin position="217"/>
        <end position="240"/>
    </location>
</feature>
<gene>
    <name evidence="4" type="ordered locus">Krad_2004</name>
</gene>